<dbReference type="InterPro" id="IPR024983">
    <property type="entry name" value="CHAT_dom"/>
</dbReference>
<evidence type="ECO:0000256" key="1">
    <source>
        <dbReference type="SAM" id="MobiDB-lite"/>
    </source>
</evidence>
<sequence length="1056" mass="114394">MVSLGFSFKAVVMVSALGLDTAVWKAPSPEVVAQVQALADATDAAAKGKPLSSEKNVEAVTEKIRALAEKGDRDAQFAAGVLLRKENPQGAIQYFRLAAAQGQLLAMNGYGWHLVSAMVPDEKRSAEGLNLLQEASDAGVAEATRNLASVYLMGLGGVSQDTKKAEALFEMAAARGDSEAALELYKLYSTGLHGTQNVEQATKWLLRAVDGGNPTALGLMDGLFKEADSHGIAAVTAPVLSQFETLAARSDPIGLRTLGKIYEEGLGGKPKDVERALQYYAKAAAANDVLAQAWLAEFYRNGEVVEANPEAAFQLYTLAARNNLPEASYHVASFYEHGYGVEMNKGTALVQYRRAANLGSPHAMYRMGAIYLYGDGTKKNVGEAAGWFKKSTAAGLAEANLGLGEVWEKGTEQGKPDVQMAARCYLTLADASGADAKFRSHAMARLGSLYGRAAIKSSPLNPNADFERAYLCAALAEKLDPDNPTAIDTKIFASKQMTLAQKSEVQRMVVMTETKNVEVETILSAPVQNELERTPHLEVLPDRQLKTGANLQVQAYLDTEISSAKEDVTPVIVSLKRQVDSVDLKAVLVSSPHFKLRKGTLEEKITLWPSEAKSTVAQFEVEVEVIAPPKEQLWDPPFLQVIFYNEAGFKVGSVRRQWDSAGNPMARDDAPATPSPAPAKTSSEGPKVNVRGVEADLFLEIIRTGPGAYKFVVASPHCNPASKEATWTTGWQDDAKEFVDNHVAGILNSRENVTPEKRLAALKQLGIDCYSLSPEIFRNVVADLVEKKKLRSIFITSEEPVFPWEMVYLPDPEDSSKWLEPLGVQAVVGRWTTDVRKNFGNPAGQLELEKSFVVVGPFGDGSGKFAREEANEVLKSKGSEEIKPATRATLEKKLANGSAGILHFICHGQTEQKEHRLQLNDGYFDPSYVRANGAVQAYLAGKERCRLVFINACQAAGSSEVLGGIGGFPSAFISTNAGAVIAPIWTVGHESARDASVQFYKRIQSDPSIPLAEIVRDIRAQAYRPGPYFGDPTFAAYFFYGSPTCVKYRPPPSPQP</sequence>
<dbReference type="SUPFAM" id="SSF81901">
    <property type="entry name" value="HCP-like"/>
    <property type="match status" value="2"/>
</dbReference>
<dbReference type="Pfam" id="PF12770">
    <property type="entry name" value="CHAT"/>
    <property type="match status" value="1"/>
</dbReference>
<dbReference type="OrthoDB" id="7056571at2"/>
<dbReference type="InterPro" id="IPR006597">
    <property type="entry name" value="Sel1-like"/>
</dbReference>
<dbReference type="AlphaFoldDB" id="A0A366HUE9"/>
<dbReference type="EMBL" id="QNRR01000002">
    <property type="protein sequence ID" value="RBP46534.1"/>
    <property type="molecule type" value="Genomic_DNA"/>
</dbReference>
<accession>A0A366HUE9</accession>
<dbReference type="Gene3D" id="1.25.40.10">
    <property type="entry name" value="Tetratricopeptide repeat domain"/>
    <property type="match status" value="3"/>
</dbReference>
<feature type="domain" description="CHAT" evidence="2">
    <location>
        <begin position="881"/>
        <end position="1019"/>
    </location>
</feature>
<proteinExistence type="predicted"/>
<dbReference type="RefSeq" id="WP_113958039.1">
    <property type="nucleotide sequence ID" value="NZ_QNRR01000002.1"/>
</dbReference>
<protein>
    <submittedName>
        <fullName evidence="3">TPR repeat protein</fullName>
    </submittedName>
</protein>
<dbReference type="InterPro" id="IPR011990">
    <property type="entry name" value="TPR-like_helical_dom_sf"/>
</dbReference>
<evidence type="ECO:0000313" key="3">
    <source>
        <dbReference type="EMBL" id="RBP46534.1"/>
    </source>
</evidence>
<gene>
    <name evidence="3" type="ORF">DES53_102925</name>
</gene>
<evidence type="ECO:0000313" key="4">
    <source>
        <dbReference type="Proteomes" id="UP000253426"/>
    </source>
</evidence>
<organism evidence="3 4">
    <name type="scientific">Roseimicrobium gellanilyticum</name>
    <dbReference type="NCBI Taxonomy" id="748857"/>
    <lineage>
        <taxon>Bacteria</taxon>
        <taxon>Pseudomonadati</taxon>
        <taxon>Verrucomicrobiota</taxon>
        <taxon>Verrucomicrobiia</taxon>
        <taxon>Verrucomicrobiales</taxon>
        <taxon>Verrucomicrobiaceae</taxon>
        <taxon>Roseimicrobium</taxon>
    </lineage>
</organism>
<evidence type="ECO:0000259" key="2">
    <source>
        <dbReference type="Pfam" id="PF12770"/>
    </source>
</evidence>
<dbReference type="Proteomes" id="UP000253426">
    <property type="component" value="Unassembled WGS sequence"/>
</dbReference>
<dbReference type="InterPro" id="IPR050767">
    <property type="entry name" value="Sel1_AlgK"/>
</dbReference>
<feature type="region of interest" description="Disordered" evidence="1">
    <location>
        <begin position="660"/>
        <end position="687"/>
    </location>
</feature>
<reference evidence="3 4" key="1">
    <citation type="submission" date="2018-06" db="EMBL/GenBank/DDBJ databases">
        <title>Genomic Encyclopedia of Type Strains, Phase IV (KMG-IV): sequencing the most valuable type-strain genomes for metagenomic binning, comparative biology and taxonomic classification.</title>
        <authorList>
            <person name="Goeker M."/>
        </authorList>
    </citation>
    <scope>NUCLEOTIDE SEQUENCE [LARGE SCALE GENOMIC DNA]</scope>
    <source>
        <strain evidence="3 4">DSM 25532</strain>
    </source>
</reference>
<name>A0A366HUE9_9BACT</name>
<keyword evidence="4" id="KW-1185">Reference proteome</keyword>
<dbReference type="SMART" id="SM00671">
    <property type="entry name" value="SEL1"/>
    <property type="match status" value="8"/>
</dbReference>
<dbReference type="PANTHER" id="PTHR11102">
    <property type="entry name" value="SEL-1-LIKE PROTEIN"/>
    <property type="match status" value="1"/>
</dbReference>
<dbReference type="Pfam" id="PF08238">
    <property type="entry name" value="Sel1"/>
    <property type="match status" value="8"/>
</dbReference>
<comment type="caution">
    <text evidence="3">The sequence shown here is derived from an EMBL/GenBank/DDBJ whole genome shotgun (WGS) entry which is preliminary data.</text>
</comment>
<dbReference type="PANTHER" id="PTHR11102:SF160">
    <property type="entry name" value="ERAD-ASSOCIATED E3 UBIQUITIN-PROTEIN LIGASE COMPONENT HRD3"/>
    <property type="match status" value="1"/>
</dbReference>